<feature type="compositionally biased region" description="Acidic residues" evidence="1">
    <location>
        <begin position="108"/>
        <end position="135"/>
    </location>
</feature>
<accession>A0A9R0DQ92</accession>
<feature type="chain" id="PRO_5040462648" evidence="2">
    <location>
        <begin position="20"/>
        <end position="144"/>
    </location>
</feature>
<dbReference type="Proteomes" id="UP000829999">
    <property type="component" value="Chromosome 8"/>
</dbReference>
<keyword evidence="2" id="KW-0732">Signal</keyword>
<protein>
    <submittedName>
        <fullName evidence="4">Uncharacterized protein LOC126910929</fullName>
    </submittedName>
</protein>
<sequence length="144" mass="16412">MIFFINVLVSFSGSLGISAKVKNDIRNILLTCRRKLVNMDEKLSNIQDIDVNSPEFYDKVQAEIEFDTARMKKNVEVLMNLRLEAAEIEVETAALFHAEIWYDMLDKPEDDNDDDDLSDGGDDESGEDQDMEEDASTTPIEEKK</sequence>
<dbReference type="GeneID" id="126910929"/>
<organism evidence="3 4">
    <name type="scientific">Spodoptera frugiperda</name>
    <name type="common">Fall armyworm</name>
    <dbReference type="NCBI Taxonomy" id="7108"/>
    <lineage>
        <taxon>Eukaryota</taxon>
        <taxon>Metazoa</taxon>
        <taxon>Ecdysozoa</taxon>
        <taxon>Arthropoda</taxon>
        <taxon>Hexapoda</taxon>
        <taxon>Insecta</taxon>
        <taxon>Pterygota</taxon>
        <taxon>Neoptera</taxon>
        <taxon>Endopterygota</taxon>
        <taxon>Lepidoptera</taxon>
        <taxon>Glossata</taxon>
        <taxon>Ditrysia</taxon>
        <taxon>Noctuoidea</taxon>
        <taxon>Noctuidae</taxon>
        <taxon>Amphipyrinae</taxon>
        <taxon>Spodoptera</taxon>
    </lineage>
</organism>
<evidence type="ECO:0000256" key="2">
    <source>
        <dbReference type="SAM" id="SignalP"/>
    </source>
</evidence>
<dbReference type="RefSeq" id="XP_050551258.1">
    <property type="nucleotide sequence ID" value="XM_050695301.1"/>
</dbReference>
<feature type="region of interest" description="Disordered" evidence="1">
    <location>
        <begin position="107"/>
        <end position="144"/>
    </location>
</feature>
<evidence type="ECO:0000313" key="3">
    <source>
        <dbReference type="Proteomes" id="UP000829999"/>
    </source>
</evidence>
<reference evidence="4" key="1">
    <citation type="submission" date="2025-08" db="UniProtKB">
        <authorList>
            <consortium name="RefSeq"/>
        </authorList>
    </citation>
    <scope>IDENTIFICATION</scope>
    <source>
        <tissue evidence="4">Whole larval tissue</tissue>
    </source>
</reference>
<dbReference type="OrthoDB" id="7401204at2759"/>
<dbReference type="AlphaFoldDB" id="A0A9R0DQ92"/>
<keyword evidence="3" id="KW-1185">Reference proteome</keyword>
<name>A0A9R0DQ92_SPOFR</name>
<feature type="signal peptide" evidence="2">
    <location>
        <begin position="1"/>
        <end position="19"/>
    </location>
</feature>
<proteinExistence type="predicted"/>
<gene>
    <name evidence="4" type="primary">LOC126910929</name>
</gene>
<evidence type="ECO:0000313" key="4">
    <source>
        <dbReference type="RefSeq" id="XP_050551258.1"/>
    </source>
</evidence>
<evidence type="ECO:0000256" key="1">
    <source>
        <dbReference type="SAM" id="MobiDB-lite"/>
    </source>
</evidence>